<accession>A0AAD5VSU2</accession>
<evidence type="ECO:0000256" key="13">
    <source>
        <dbReference type="PIRSR" id="PIRSR602401-1"/>
    </source>
</evidence>
<evidence type="ECO:0000256" key="1">
    <source>
        <dbReference type="ARBA" id="ARBA00001971"/>
    </source>
</evidence>
<dbReference type="Gene3D" id="1.10.630.10">
    <property type="entry name" value="Cytochrome P450"/>
    <property type="match status" value="1"/>
</dbReference>
<feature type="binding site" description="axial binding residue" evidence="13">
    <location>
        <position position="486"/>
    </location>
    <ligand>
        <name>heme</name>
        <dbReference type="ChEBI" id="CHEBI:30413"/>
    </ligand>
    <ligandPart>
        <name>Fe</name>
        <dbReference type="ChEBI" id="CHEBI:18248"/>
    </ligandPart>
</feature>
<organism evidence="14 15">
    <name type="scientific">Leucocoprinus birnbaumii</name>
    <dbReference type="NCBI Taxonomy" id="56174"/>
    <lineage>
        <taxon>Eukaryota</taxon>
        <taxon>Fungi</taxon>
        <taxon>Dikarya</taxon>
        <taxon>Basidiomycota</taxon>
        <taxon>Agaricomycotina</taxon>
        <taxon>Agaricomycetes</taxon>
        <taxon>Agaricomycetidae</taxon>
        <taxon>Agaricales</taxon>
        <taxon>Agaricineae</taxon>
        <taxon>Agaricaceae</taxon>
        <taxon>Leucocoprinus</taxon>
    </lineage>
</organism>
<keyword evidence="7 13" id="KW-0479">Metal-binding</keyword>
<evidence type="ECO:0008006" key="16">
    <source>
        <dbReference type="Google" id="ProtNLM"/>
    </source>
</evidence>
<dbReference type="PRINTS" id="PR00385">
    <property type="entry name" value="P450"/>
</dbReference>
<dbReference type="GO" id="GO:0016020">
    <property type="term" value="C:membrane"/>
    <property type="evidence" value="ECO:0007669"/>
    <property type="project" value="UniProtKB-SubCell"/>
</dbReference>
<reference evidence="14" key="1">
    <citation type="submission" date="2022-07" db="EMBL/GenBank/DDBJ databases">
        <title>Genome Sequence of Leucocoprinus birnbaumii.</title>
        <authorList>
            <person name="Buettner E."/>
        </authorList>
    </citation>
    <scope>NUCLEOTIDE SEQUENCE</scope>
    <source>
        <strain evidence="14">VT141</strain>
    </source>
</reference>
<dbReference type="InterPro" id="IPR050121">
    <property type="entry name" value="Cytochrome_P450_monoxygenase"/>
</dbReference>
<comment type="cofactor">
    <cofactor evidence="1 13">
        <name>heme</name>
        <dbReference type="ChEBI" id="CHEBI:30413"/>
    </cofactor>
</comment>
<dbReference type="GO" id="GO:0016705">
    <property type="term" value="F:oxidoreductase activity, acting on paired donors, with incorporation or reduction of molecular oxygen"/>
    <property type="evidence" value="ECO:0007669"/>
    <property type="project" value="InterPro"/>
</dbReference>
<evidence type="ECO:0000256" key="9">
    <source>
        <dbReference type="ARBA" id="ARBA00023002"/>
    </source>
</evidence>
<keyword evidence="12" id="KW-0472">Membrane</keyword>
<evidence type="ECO:0000256" key="7">
    <source>
        <dbReference type="ARBA" id="ARBA00022723"/>
    </source>
</evidence>
<dbReference type="SUPFAM" id="SSF48264">
    <property type="entry name" value="Cytochrome P450"/>
    <property type="match status" value="1"/>
</dbReference>
<evidence type="ECO:0000313" key="14">
    <source>
        <dbReference type="EMBL" id="KAJ3566860.1"/>
    </source>
</evidence>
<keyword evidence="9" id="KW-0560">Oxidoreductase</keyword>
<evidence type="ECO:0000256" key="3">
    <source>
        <dbReference type="ARBA" id="ARBA00004721"/>
    </source>
</evidence>
<proteinExistence type="inferred from homology"/>
<dbReference type="Proteomes" id="UP001213000">
    <property type="component" value="Unassembled WGS sequence"/>
</dbReference>
<keyword evidence="15" id="KW-1185">Reference proteome</keyword>
<name>A0AAD5VSU2_9AGAR</name>
<dbReference type="InterPro" id="IPR001128">
    <property type="entry name" value="Cyt_P450"/>
</dbReference>
<evidence type="ECO:0000256" key="11">
    <source>
        <dbReference type="ARBA" id="ARBA00023033"/>
    </source>
</evidence>
<evidence type="ECO:0000256" key="6">
    <source>
        <dbReference type="ARBA" id="ARBA00022692"/>
    </source>
</evidence>
<dbReference type="InterPro" id="IPR036396">
    <property type="entry name" value="Cyt_P450_sf"/>
</dbReference>
<keyword evidence="6" id="KW-0812">Transmembrane</keyword>
<dbReference type="GO" id="GO:0004497">
    <property type="term" value="F:monooxygenase activity"/>
    <property type="evidence" value="ECO:0007669"/>
    <property type="project" value="UniProtKB-KW"/>
</dbReference>
<dbReference type="CDD" id="cd11069">
    <property type="entry name" value="CYP_FUM15-like"/>
    <property type="match status" value="1"/>
</dbReference>
<comment type="similarity">
    <text evidence="4">Belongs to the cytochrome P450 family.</text>
</comment>
<dbReference type="GO" id="GO:0005506">
    <property type="term" value="F:iron ion binding"/>
    <property type="evidence" value="ECO:0007669"/>
    <property type="project" value="InterPro"/>
</dbReference>
<gene>
    <name evidence="14" type="ORF">NP233_g6732</name>
</gene>
<evidence type="ECO:0000256" key="4">
    <source>
        <dbReference type="ARBA" id="ARBA00010617"/>
    </source>
</evidence>
<dbReference type="InterPro" id="IPR002401">
    <property type="entry name" value="Cyt_P450_E_grp-I"/>
</dbReference>
<comment type="pathway">
    <text evidence="3">Secondary metabolite biosynthesis; terpenoid biosynthesis.</text>
</comment>
<dbReference type="EMBL" id="JANIEX010000455">
    <property type="protein sequence ID" value="KAJ3566860.1"/>
    <property type="molecule type" value="Genomic_DNA"/>
</dbReference>
<comment type="subcellular location">
    <subcellularLocation>
        <location evidence="2">Membrane</location>
    </subcellularLocation>
</comment>
<keyword evidence="10 13" id="KW-0408">Iron</keyword>
<keyword evidence="8" id="KW-1133">Transmembrane helix</keyword>
<evidence type="ECO:0000256" key="5">
    <source>
        <dbReference type="ARBA" id="ARBA00022617"/>
    </source>
</evidence>
<evidence type="ECO:0000256" key="12">
    <source>
        <dbReference type="ARBA" id="ARBA00023136"/>
    </source>
</evidence>
<dbReference type="PANTHER" id="PTHR24305">
    <property type="entry name" value="CYTOCHROME P450"/>
    <property type="match status" value="1"/>
</dbReference>
<dbReference type="AlphaFoldDB" id="A0AAD5VSU2"/>
<sequence>MASILVQGLAGYVAVVLLWKYLKWLFVDSPLDIIPGPPSHSFITGNIRQLFDHHGWKFYYDTLDRYGAVTKMKGQFGKDMLFIYDPRALHYILVKDQQDFPKTTGSTAITKLMFGGGLLSVSGEQHRKQRKMLTPVFSIAHMRAMTPIFYEVTRRLHKALVNQVKNGPKEVDILHWMSRTALELIGKSGMDYSFDSLRNDHGSDEENPYARSVKRFGGLFANPAAFWLVNYVVPFTNRLNFPRTKRWIVDNLPSRWAQDVKDIADVMESTAKDICKAKQKDIDAGINDESKKDIINILMRANASASEVDQLTDAEVLAQVATLVFAAMDTTSSALSRTLSLLIQHQDAQEKLRAELLEATNNGADELEYDRLVSLPYLDAVCRETLRVHPPVATAGRVAGKDMVVPLFKPLRTTTGTQITEILIPKGTSLSLSLLGANTNPEIWGPDSYEWKPERWLNSLPEKVGEAHMPGVYSNLMTFLGGSRSCIGFKFSQLEMKVVLAVLISSFKFEDAGKNIMWKMTGISSPIVEGKDATRPALPVMLSLLGKEERRP</sequence>
<evidence type="ECO:0000256" key="2">
    <source>
        <dbReference type="ARBA" id="ARBA00004370"/>
    </source>
</evidence>
<dbReference type="PRINTS" id="PR00463">
    <property type="entry name" value="EP450I"/>
</dbReference>
<protein>
    <recommendedName>
        <fullName evidence="16">Cytochrome P450</fullName>
    </recommendedName>
</protein>
<keyword evidence="5 13" id="KW-0349">Heme</keyword>
<evidence type="ECO:0000256" key="8">
    <source>
        <dbReference type="ARBA" id="ARBA00022989"/>
    </source>
</evidence>
<dbReference type="Pfam" id="PF00067">
    <property type="entry name" value="p450"/>
    <property type="match status" value="1"/>
</dbReference>
<evidence type="ECO:0000256" key="10">
    <source>
        <dbReference type="ARBA" id="ARBA00023004"/>
    </source>
</evidence>
<evidence type="ECO:0000313" key="15">
    <source>
        <dbReference type="Proteomes" id="UP001213000"/>
    </source>
</evidence>
<keyword evidence="11" id="KW-0503">Monooxygenase</keyword>
<dbReference type="GO" id="GO:0020037">
    <property type="term" value="F:heme binding"/>
    <property type="evidence" value="ECO:0007669"/>
    <property type="project" value="InterPro"/>
</dbReference>
<dbReference type="PANTHER" id="PTHR24305:SF166">
    <property type="entry name" value="CYTOCHROME P450 12A4, MITOCHONDRIAL-RELATED"/>
    <property type="match status" value="1"/>
</dbReference>
<comment type="caution">
    <text evidence="14">The sequence shown here is derived from an EMBL/GenBank/DDBJ whole genome shotgun (WGS) entry which is preliminary data.</text>
</comment>